<dbReference type="SUPFAM" id="SSF49899">
    <property type="entry name" value="Concanavalin A-like lectins/glucanases"/>
    <property type="match status" value="1"/>
</dbReference>
<reference evidence="4" key="2">
    <citation type="submission" date="2025-08" db="UniProtKB">
        <authorList>
            <consortium name="Ensembl"/>
        </authorList>
    </citation>
    <scope>IDENTIFICATION</scope>
</reference>
<evidence type="ECO:0000256" key="1">
    <source>
        <dbReference type="ARBA" id="ARBA00022734"/>
    </source>
</evidence>
<evidence type="ECO:0000313" key="4">
    <source>
        <dbReference type="Ensembl" id="ENSNLEP00000026524.1"/>
    </source>
</evidence>
<protein>
    <recommendedName>
        <fullName evidence="2">Galectin</fullName>
    </recommendedName>
</protein>
<evidence type="ECO:0000313" key="5">
    <source>
        <dbReference type="Proteomes" id="UP000001073"/>
    </source>
</evidence>
<dbReference type="Gene3D" id="2.60.120.200">
    <property type="match status" value="1"/>
</dbReference>
<dbReference type="OMA" id="FCIQFEA"/>
<dbReference type="InterPro" id="IPR001079">
    <property type="entry name" value="Galectin_CRD"/>
</dbReference>
<dbReference type="EMBL" id="ADFV01109446">
    <property type="status" value="NOT_ANNOTATED_CDS"/>
    <property type="molecule type" value="Genomic_DNA"/>
</dbReference>
<dbReference type="PROSITE" id="PS51304">
    <property type="entry name" value="GALECTIN"/>
    <property type="match status" value="1"/>
</dbReference>
<dbReference type="GO" id="GO:0030246">
    <property type="term" value="F:carbohydrate binding"/>
    <property type="evidence" value="ECO:0007669"/>
    <property type="project" value="UniProtKB-UniRule"/>
</dbReference>
<feature type="domain" description="Galectin" evidence="3">
    <location>
        <begin position="3"/>
        <end position="134"/>
    </location>
</feature>
<name>A0A2I3G2W8_NOMLE</name>
<dbReference type="InParanoid" id="A0A2I3G2W8"/>
<dbReference type="InterPro" id="IPR044156">
    <property type="entry name" value="Galectin-like"/>
</dbReference>
<dbReference type="FunCoup" id="A0A2I3G2W8">
    <property type="interactions" value="10"/>
</dbReference>
<reference evidence="4 5" key="1">
    <citation type="submission" date="2012-10" db="EMBL/GenBank/DDBJ databases">
        <authorList>
            <consortium name="Gibbon Genome Sequencing Consortium"/>
        </authorList>
    </citation>
    <scope>NUCLEOTIDE SEQUENCE [LARGE SCALE GENOMIC DNA]</scope>
</reference>
<dbReference type="Proteomes" id="UP000001073">
    <property type="component" value="Chromosome 20"/>
</dbReference>
<keyword evidence="5" id="KW-1185">Reference proteome</keyword>
<dbReference type="Ensembl" id="ENSNLET00000059544.1">
    <property type="protein sequence ID" value="ENSNLEP00000026524.1"/>
    <property type="gene ID" value="ENSNLEG00000027995.1"/>
</dbReference>
<reference evidence="4" key="3">
    <citation type="submission" date="2025-09" db="UniProtKB">
        <authorList>
            <consortium name="Ensembl"/>
        </authorList>
    </citation>
    <scope>IDENTIFICATION</scope>
</reference>
<dbReference type="CDD" id="cd00070">
    <property type="entry name" value="GLECT"/>
    <property type="match status" value="1"/>
</dbReference>
<keyword evidence="1 2" id="KW-0430">Lectin</keyword>
<dbReference type="EMBL" id="ADFV01109447">
    <property type="status" value="NOT_ANNOTATED_CDS"/>
    <property type="molecule type" value="Genomic_DNA"/>
</dbReference>
<dbReference type="SMART" id="SM00276">
    <property type="entry name" value="GLECT"/>
    <property type="match status" value="1"/>
</dbReference>
<proteinExistence type="predicted"/>
<organism evidence="4 5">
    <name type="scientific">Nomascus leucogenys</name>
    <name type="common">Northern white-cheeked gibbon</name>
    <name type="synonym">Hylobates leucogenys</name>
    <dbReference type="NCBI Taxonomy" id="61853"/>
    <lineage>
        <taxon>Eukaryota</taxon>
        <taxon>Metazoa</taxon>
        <taxon>Chordata</taxon>
        <taxon>Craniata</taxon>
        <taxon>Vertebrata</taxon>
        <taxon>Euteleostomi</taxon>
        <taxon>Mammalia</taxon>
        <taxon>Eutheria</taxon>
        <taxon>Euarchontoglires</taxon>
        <taxon>Primates</taxon>
        <taxon>Haplorrhini</taxon>
        <taxon>Catarrhini</taxon>
        <taxon>Hylobatidae</taxon>
        <taxon>Nomascus</taxon>
    </lineage>
</organism>
<sequence length="134" mass="14343">MAVQPSVRGGLAPGWNLLVQGHADSGEDRFETNFLLVTGDIAFHVKPQFSSATMVGNAFQDGRWGPEELSSIFPLAPGEPFEVSSDAEHFHIYAPEHKVLPAHPAMGAGPWSTSRPGLCMGRAAKGLPWMFAGT</sequence>
<evidence type="ECO:0000256" key="2">
    <source>
        <dbReference type="RuleBase" id="RU102079"/>
    </source>
</evidence>
<evidence type="ECO:0000259" key="3">
    <source>
        <dbReference type="PROSITE" id="PS51304"/>
    </source>
</evidence>
<dbReference type="PANTHER" id="PTHR11346:SF21">
    <property type="entry name" value="GRIFIN"/>
    <property type="match status" value="1"/>
</dbReference>
<dbReference type="GeneTree" id="ENSGT00940000162164"/>
<dbReference type="PANTHER" id="PTHR11346">
    <property type="entry name" value="GALECTIN"/>
    <property type="match status" value="1"/>
</dbReference>
<dbReference type="InterPro" id="IPR013320">
    <property type="entry name" value="ConA-like_dom_sf"/>
</dbReference>
<dbReference type="SMART" id="SM00908">
    <property type="entry name" value="Gal-bind_lectin"/>
    <property type="match status" value="1"/>
</dbReference>
<accession>A0A2I3G2W8</accession>
<dbReference type="AlphaFoldDB" id="A0A2I3G2W8"/>
<dbReference type="Pfam" id="PF00337">
    <property type="entry name" value="Gal-bind_lectin"/>
    <property type="match status" value="1"/>
</dbReference>